<dbReference type="PANTHER" id="PTHR42736">
    <property type="entry name" value="PROTEIN-GLUTAMINE GAMMA-GLUTAMYLTRANSFERASE"/>
    <property type="match status" value="1"/>
</dbReference>
<dbReference type="PANTHER" id="PTHR42736:SF1">
    <property type="entry name" value="PROTEIN-GLUTAMINE GAMMA-GLUTAMYLTRANSFERASE"/>
    <property type="match status" value="1"/>
</dbReference>
<proteinExistence type="predicted"/>
<evidence type="ECO:0000256" key="2">
    <source>
        <dbReference type="SAM" id="Phobius"/>
    </source>
</evidence>
<feature type="transmembrane region" description="Helical" evidence="2">
    <location>
        <begin position="185"/>
        <end position="201"/>
    </location>
</feature>
<dbReference type="InterPro" id="IPR052901">
    <property type="entry name" value="Bact_TGase-like"/>
</dbReference>
<evidence type="ECO:0000256" key="1">
    <source>
        <dbReference type="SAM" id="MobiDB-lite"/>
    </source>
</evidence>
<comment type="caution">
    <text evidence="4">The sequence shown here is derived from an EMBL/GenBank/DDBJ whole genome shotgun (WGS) entry which is preliminary data.</text>
</comment>
<evidence type="ECO:0000313" key="5">
    <source>
        <dbReference type="Proteomes" id="UP001430377"/>
    </source>
</evidence>
<keyword evidence="2" id="KW-1133">Transmembrane helix</keyword>
<dbReference type="RefSeq" id="WP_220619661.1">
    <property type="nucleotide sequence ID" value="NZ_RKLR01000008.1"/>
</dbReference>
<feature type="non-terminal residue" evidence="4">
    <location>
        <position position="465"/>
    </location>
</feature>
<dbReference type="Gene3D" id="3.10.620.30">
    <property type="match status" value="1"/>
</dbReference>
<dbReference type="AlphaFoldDB" id="A0AAW4PX60"/>
<feature type="transmembrane region" description="Helical" evidence="2">
    <location>
        <begin position="155"/>
        <end position="173"/>
    </location>
</feature>
<dbReference type="InterPro" id="IPR038765">
    <property type="entry name" value="Papain-like_cys_pep_sf"/>
</dbReference>
<dbReference type="InterPro" id="IPR002931">
    <property type="entry name" value="Transglutaminase-like"/>
</dbReference>
<feature type="transmembrane region" description="Helical" evidence="2">
    <location>
        <begin position="56"/>
        <end position="74"/>
    </location>
</feature>
<dbReference type="Proteomes" id="UP001430377">
    <property type="component" value="Unassembled WGS sequence"/>
</dbReference>
<evidence type="ECO:0000259" key="3">
    <source>
        <dbReference type="Pfam" id="PF01841"/>
    </source>
</evidence>
<dbReference type="EMBL" id="RKLR01000008">
    <property type="protein sequence ID" value="MBX0324704.1"/>
    <property type="molecule type" value="Genomic_DNA"/>
</dbReference>
<dbReference type="Pfam" id="PF01841">
    <property type="entry name" value="Transglut_core"/>
    <property type="match status" value="1"/>
</dbReference>
<keyword evidence="2" id="KW-0812">Transmembrane</keyword>
<protein>
    <submittedName>
        <fullName evidence="4">DUF3488 and transglutaminase-like domain-containing protein</fullName>
    </submittedName>
</protein>
<feature type="domain" description="Transglutaminase-like" evidence="3">
    <location>
        <begin position="392"/>
        <end position="464"/>
    </location>
</feature>
<feature type="region of interest" description="Disordered" evidence="1">
    <location>
        <begin position="208"/>
        <end position="230"/>
    </location>
</feature>
<feature type="transmembrane region" description="Helical" evidence="2">
    <location>
        <begin position="30"/>
        <end position="49"/>
    </location>
</feature>
<keyword evidence="2" id="KW-0472">Membrane</keyword>
<feature type="transmembrane region" description="Helical" evidence="2">
    <location>
        <begin position="134"/>
        <end position="150"/>
    </location>
</feature>
<dbReference type="SUPFAM" id="SSF54001">
    <property type="entry name" value="Cysteine proteinases"/>
    <property type="match status" value="1"/>
</dbReference>
<keyword evidence="5" id="KW-1185">Reference proteome</keyword>
<organism evidence="4 5">
    <name type="scientific">Haloarcula rubra</name>
    <dbReference type="NCBI Taxonomy" id="2487747"/>
    <lineage>
        <taxon>Archaea</taxon>
        <taxon>Methanobacteriati</taxon>
        <taxon>Methanobacteriota</taxon>
        <taxon>Stenosarchaea group</taxon>
        <taxon>Halobacteria</taxon>
        <taxon>Halobacteriales</taxon>
        <taxon>Haloarculaceae</taxon>
        <taxon>Haloarcula</taxon>
    </lineage>
</organism>
<feature type="transmembrane region" description="Helical" evidence="2">
    <location>
        <begin position="110"/>
        <end position="128"/>
    </location>
</feature>
<accession>A0AAW4PX60</accession>
<evidence type="ECO:0000313" key="4">
    <source>
        <dbReference type="EMBL" id="MBX0324704.1"/>
    </source>
</evidence>
<feature type="region of interest" description="Disordered" evidence="1">
    <location>
        <begin position="336"/>
        <end position="356"/>
    </location>
</feature>
<reference evidence="4 5" key="1">
    <citation type="submission" date="2021-06" db="EMBL/GenBank/DDBJ databases">
        <title>Halomicroarcula sp. a new haloarchaeum isolated from saline soil.</title>
        <authorList>
            <person name="Duran-Viseras A."/>
            <person name="Sanchez-Porro C."/>
            <person name="Ventosa A."/>
        </authorList>
    </citation>
    <scope>NUCLEOTIDE SEQUENCE [LARGE SCALE GENOMIC DNA]</scope>
    <source>
        <strain evidence="4 5">F13</strain>
    </source>
</reference>
<feature type="compositionally biased region" description="Low complexity" evidence="1">
    <location>
        <begin position="210"/>
        <end position="223"/>
    </location>
</feature>
<name>A0AAW4PX60_9EURY</name>
<gene>
    <name evidence="4" type="ORF">EGH21_16885</name>
</gene>
<sequence length="465" mass="49895">MARRLTLLAGLVLIGSFLSPLYHITDVVGGVGWLVLAVASAFGVGTIAARVLPAKIGLGVGVFLFVLGLGGYLWAIPNAYVALLSFRLLSDLVVLVLGELSVLQIVRADLWAIAIAPAPVFGTWYLLVRHRYDLAAWVGGLTLLFFVLTGDASEALTLVGVAGAMGVLGFGSLDRAGASWPQIREIGLVLTAVIVVSRLALPVTARLTTSPSDSPVSGLSGSSQTPTLEGSLINAPDRVGILGGISLSPEVRFTVTADRPAFWHVAAYDRFTGGSWVRSGETTTYSGPLPTPPGETQTLEQTFEAAAAVNTMPAAWKPVRVGTDIAQRTRVTDLGGLQPTRSLSDGEAYSVTSERPQWTTSQLRNADEDIPDPIRNRYLQLPTSTPERVGRLSAELTADADTWFDKAAAIEQWLERNKQYSLDITRPDGNIADRFIFEMERGYCVYYATAMATMLRTLGIPARFT</sequence>